<keyword evidence="1" id="KW-1133">Transmembrane helix</keyword>
<gene>
    <name evidence="3" type="ORF">EB241_00865</name>
</gene>
<dbReference type="Proteomes" id="UP000279457">
    <property type="component" value="Unassembled WGS sequence"/>
</dbReference>
<evidence type="ECO:0000313" key="3">
    <source>
        <dbReference type="EMBL" id="RQM39897.1"/>
    </source>
</evidence>
<proteinExistence type="predicted"/>
<organism evidence="3 4">
    <name type="scientific">Erwinia psidii</name>
    <dbReference type="NCBI Taxonomy" id="69224"/>
    <lineage>
        <taxon>Bacteria</taxon>
        <taxon>Pseudomonadati</taxon>
        <taxon>Pseudomonadota</taxon>
        <taxon>Gammaproteobacteria</taxon>
        <taxon>Enterobacterales</taxon>
        <taxon>Erwiniaceae</taxon>
        <taxon>Erwinia</taxon>
    </lineage>
</organism>
<dbReference type="EMBL" id="RHHM01000001">
    <property type="protein sequence ID" value="RQM39897.1"/>
    <property type="molecule type" value="Genomic_DNA"/>
</dbReference>
<keyword evidence="4" id="KW-1185">Reference proteome</keyword>
<name>A0A3N6S4Q5_9GAMM</name>
<dbReference type="Gene3D" id="3.55.50.30">
    <property type="match status" value="1"/>
</dbReference>
<keyword evidence="1" id="KW-0812">Transmembrane</keyword>
<evidence type="ECO:0000256" key="1">
    <source>
        <dbReference type="SAM" id="Phobius"/>
    </source>
</evidence>
<keyword evidence="1" id="KW-0472">Membrane</keyword>
<dbReference type="Pfam" id="PF03958">
    <property type="entry name" value="Secretin_N"/>
    <property type="match status" value="1"/>
</dbReference>
<comment type="caution">
    <text evidence="3">The sequence shown here is derived from an EMBL/GenBank/DDBJ whole genome shotgun (WGS) entry which is preliminary data.</text>
</comment>
<evidence type="ECO:0000313" key="4">
    <source>
        <dbReference type="Proteomes" id="UP000279457"/>
    </source>
</evidence>
<protein>
    <recommendedName>
        <fullName evidence="2">NolW-like domain-containing protein</fullName>
    </recommendedName>
</protein>
<dbReference type="RefSeq" id="WP_124231347.1">
    <property type="nucleotide sequence ID" value="NZ_RHHM01000001.1"/>
</dbReference>
<dbReference type="GO" id="GO:0009306">
    <property type="term" value="P:protein secretion"/>
    <property type="evidence" value="ECO:0007669"/>
    <property type="project" value="TreeGrafter"/>
</dbReference>
<accession>A0A3N6S4Q5</accession>
<dbReference type="InterPro" id="IPR050810">
    <property type="entry name" value="Bact_Secretion_Sys_Channel"/>
</dbReference>
<dbReference type="PANTHER" id="PTHR30332:SF5">
    <property type="entry name" value="SPI-1 TYPE 3 SECRETION SYSTEM SECRETIN"/>
    <property type="match status" value="1"/>
</dbReference>
<dbReference type="InterPro" id="IPR005644">
    <property type="entry name" value="NolW-like"/>
</dbReference>
<feature type="transmembrane region" description="Helical" evidence="1">
    <location>
        <begin position="39"/>
        <end position="57"/>
    </location>
</feature>
<dbReference type="Gene3D" id="3.30.1370.120">
    <property type="match status" value="2"/>
</dbReference>
<dbReference type="PANTHER" id="PTHR30332">
    <property type="entry name" value="PROBABLE GENERAL SECRETION PATHWAY PROTEIN D"/>
    <property type="match status" value="1"/>
</dbReference>
<dbReference type="GO" id="GO:0015627">
    <property type="term" value="C:type II protein secretion system complex"/>
    <property type="evidence" value="ECO:0007669"/>
    <property type="project" value="TreeGrafter"/>
</dbReference>
<reference evidence="3 4" key="1">
    <citation type="submission" date="2018-10" db="EMBL/GenBank/DDBJ databases">
        <title>Draft genome sequence for the type isolate of Erwinia psidii, agent causal of bacterial blight in guava (Psidium guajava) and wilt and die-back of Eucalyptus spp.</title>
        <authorList>
            <person name="Hermenegildo P.S."/>
            <person name="Santos S.A."/>
            <person name="Guimaraes L.M.S."/>
            <person name="Vidigal P.M.P."/>
            <person name="Pereira I.C."/>
            <person name="Badel J.L."/>
            <person name="Alfenas-Zerbini P."/>
            <person name="Ferreira M.A.S.V."/>
            <person name="Alfenas A.C."/>
        </authorList>
    </citation>
    <scope>NUCLEOTIDE SEQUENCE [LARGE SCALE GENOMIC DNA]</scope>
    <source>
        <strain evidence="3 4">IBSBF 435</strain>
    </source>
</reference>
<feature type="domain" description="NolW-like" evidence="2">
    <location>
        <begin position="221"/>
        <end position="345"/>
    </location>
</feature>
<dbReference type="OrthoDB" id="9779724at2"/>
<sequence>MNQETCSDLIFLKKIVSFVFYRIRTMSLWNLCVKKRARFFSLITYQLLLLASFLFILNPSAIAVPPLSLTNSEFSYQNTPASLQKVLEDFSYAFSLQPVIDNEISGEVTNNIRTATAIEFIDRLSKKYHLQWFVFDGKLYISSLKSRQSMKIKVPKENVETLKKALTEIGLLDKRFGWAELPDSAEILVSGPDRYVKLIQDFSQISEKEKTKPENKEVMFFPLHFSEASDREIKYRSEVIIIPGVGTVLKDLLNHSKSEPQSRQRYPDKVSNILNDNSYVKNRIESFFPDYSSLTIPMLSESRQADENDEKERVVVDTRNNAILIYGKSSRRDEYAQIIKKLDMPLKLISIDTLVVDIDRNLIIPAGGQGKESKRKNSLVEGVINGNKKIMTAEEMKRFQKELKYFSQRGVVSSISRSALITMENYPAILTFNPQGADKAKNNEAVSWGETFLQITPRVIASAEKNLFQVKLDIYYGNATQPATATKNLSGDISTLVAFNEADSLVVGGLSVHEENNLNVNLSEKTKRERFFIITPRSVYDHQSGQPVEKNATVNRLNKKNKERYSESTYKNIIKDIVRLSSYSDLSRAPHEDENISLQDVCDVGWPFSVISGNVKSLVDPRYTIFSSFIKNTGQQKAVFPTDNCDDAENLILFPSVDAEVFPGSIIEIYVVSASNDYDDA</sequence>
<dbReference type="InterPro" id="IPR038591">
    <property type="entry name" value="NolW-like_sf"/>
</dbReference>
<evidence type="ECO:0000259" key="2">
    <source>
        <dbReference type="Pfam" id="PF03958"/>
    </source>
</evidence>
<dbReference type="AlphaFoldDB" id="A0A3N6S4Q5"/>